<dbReference type="SUPFAM" id="SSF88659">
    <property type="entry name" value="Sigma3 and sigma4 domains of RNA polymerase sigma factors"/>
    <property type="match status" value="1"/>
</dbReference>
<keyword evidence="4" id="KW-0804">Transcription</keyword>
<comment type="similarity">
    <text evidence="1">Belongs to the sigma-70 factor family. ECF subfamily.</text>
</comment>
<evidence type="ECO:0000313" key="6">
    <source>
        <dbReference type="Proteomes" id="UP001589607"/>
    </source>
</evidence>
<keyword evidence="2" id="KW-0805">Transcription regulation</keyword>
<keyword evidence="3" id="KW-0731">Sigma factor</keyword>
<evidence type="ECO:0000256" key="4">
    <source>
        <dbReference type="ARBA" id="ARBA00023163"/>
    </source>
</evidence>
<evidence type="ECO:0000256" key="3">
    <source>
        <dbReference type="ARBA" id="ARBA00023082"/>
    </source>
</evidence>
<dbReference type="InterPro" id="IPR014284">
    <property type="entry name" value="RNA_pol_sigma-70_dom"/>
</dbReference>
<dbReference type="PANTHER" id="PTHR43133:SF46">
    <property type="entry name" value="RNA POLYMERASE SIGMA-70 FACTOR ECF SUBFAMILY"/>
    <property type="match status" value="1"/>
</dbReference>
<dbReference type="EMBL" id="JBHMEY010000014">
    <property type="protein sequence ID" value="MFB9096240.1"/>
    <property type="molecule type" value="Genomic_DNA"/>
</dbReference>
<name>A0ABV5GLH8_9FLAO</name>
<dbReference type="InterPro" id="IPR013325">
    <property type="entry name" value="RNA_pol_sigma_r2"/>
</dbReference>
<dbReference type="InterPro" id="IPR039425">
    <property type="entry name" value="RNA_pol_sigma-70-like"/>
</dbReference>
<dbReference type="Gene3D" id="1.10.1740.10">
    <property type="match status" value="1"/>
</dbReference>
<dbReference type="RefSeq" id="WP_236458271.1">
    <property type="nucleotide sequence ID" value="NZ_CBCSGE010000009.1"/>
</dbReference>
<gene>
    <name evidence="5" type="ORF">ACFFVF_06915</name>
</gene>
<proteinExistence type="inferred from homology"/>
<sequence length="194" mass="22949">MNKEEVHQDQIYIEGLLNNDSRIIHAIYDKFSFKVIHYIKMNSGNEEEAKDVIQEVLIMIYNQAKQNGLKLTCPFDAYFFLLCKRRWLNELKKSSKKEVTLPDENVSKDETLEEMLFQTDQFNERQVLFEMMFQKLGEKCQEILKLSFVTKTMEEVAKKLNVSYAYARKKKSLCTGKLTELIQESVIYQSLKNF</sequence>
<dbReference type="Proteomes" id="UP001589607">
    <property type="component" value="Unassembled WGS sequence"/>
</dbReference>
<evidence type="ECO:0000313" key="5">
    <source>
        <dbReference type="EMBL" id="MFB9096240.1"/>
    </source>
</evidence>
<protein>
    <submittedName>
        <fullName evidence="5">RNA polymerase sigma factor</fullName>
    </submittedName>
</protein>
<evidence type="ECO:0000256" key="1">
    <source>
        <dbReference type="ARBA" id="ARBA00010641"/>
    </source>
</evidence>
<dbReference type="PANTHER" id="PTHR43133">
    <property type="entry name" value="RNA POLYMERASE ECF-TYPE SIGMA FACTO"/>
    <property type="match status" value="1"/>
</dbReference>
<reference evidence="5 6" key="1">
    <citation type="submission" date="2024-09" db="EMBL/GenBank/DDBJ databases">
        <authorList>
            <person name="Sun Q."/>
            <person name="Mori K."/>
        </authorList>
    </citation>
    <scope>NUCLEOTIDE SEQUENCE [LARGE SCALE GENOMIC DNA]</scope>
    <source>
        <strain evidence="5 6">CECT 7955</strain>
    </source>
</reference>
<dbReference type="NCBIfam" id="TIGR02937">
    <property type="entry name" value="sigma70-ECF"/>
    <property type="match status" value="1"/>
</dbReference>
<dbReference type="InterPro" id="IPR013324">
    <property type="entry name" value="RNA_pol_sigma_r3/r4-like"/>
</dbReference>
<evidence type="ECO:0000256" key="2">
    <source>
        <dbReference type="ARBA" id="ARBA00023015"/>
    </source>
</evidence>
<keyword evidence="6" id="KW-1185">Reference proteome</keyword>
<organism evidence="5 6">
    <name type="scientific">Flavobacterium jumunjinense</name>
    <dbReference type="NCBI Taxonomy" id="998845"/>
    <lineage>
        <taxon>Bacteria</taxon>
        <taxon>Pseudomonadati</taxon>
        <taxon>Bacteroidota</taxon>
        <taxon>Flavobacteriia</taxon>
        <taxon>Flavobacteriales</taxon>
        <taxon>Flavobacteriaceae</taxon>
        <taxon>Flavobacterium</taxon>
    </lineage>
</organism>
<accession>A0ABV5GLH8</accession>
<comment type="caution">
    <text evidence="5">The sequence shown here is derived from an EMBL/GenBank/DDBJ whole genome shotgun (WGS) entry which is preliminary data.</text>
</comment>
<dbReference type="SUPFAM" id="SSF88946">
    <property type="entry name" value="Sigma2 domain of RNA polymerase sigma factors"/>
    <property type="match status" value="1"/>
</dbReference>